<dbReference type="AlphaFoldDB" id="A0A9D4CI67"/>
<reference evidence="1" key="1">
    <citation type="journal article" date="2019" name="bioRxiv">
        <title>The Genome of the Zebra Mussel, Dreissena polymorpha: A Resource for Invasive Species Research.</title>
        <authorList>
            <person name="McCartney M.A."/>
            <person name="Auch B."/>
            <person name="Kono T."/>
            <person name="Mallez S."/>
            <person name="Zhang Y."/>
            <person name="Obille A."/>
            <person name="Becker A."/>
            <person name="Abrahante J.E."/>
            <person name="Garbe J."/>
            <person name="Badalamenti J.P."/>
            <person name="Herman A."/>
            <person name="Mangelson H."/>
            <person name="Liachko I."/>
            <person name="Sullivan S."/>
            <person name="Sone E.D."/>
            <person name="Koren S."/>
            <person name="Silverstein K.A.T."/>
            <person name="Beckman K.B."/>
            <person name="Gohl D.M."/>
        </authorList>
    </citation>
    <scope>NUCLEOTIDE SEQUENCE</scope>
    <source>
        <strain evidence="1">Duluth1</strain>
        <tissue evidence="1">Whole animal</tissue>
    </source>
</reference>
<reference evidence="1" key="2">
    <citation type="submission" date="2020-11" db="EMBL/GenBank/DDBJ databases">
        <authorList>
            <person name="McCartney M.A."/>
            <person name="Auch B."/>
            <person name="Kono T."/>
            <person name="Mallez S."/>
            <person name="Becker A."/>
            <person name="Gohl D.M."/>
            <person name="Silverstein K.A.T."/>
            <person name="Koren S."/>
            <person name="Bechman K.B."/>
            <person name="Herman A."/>
            <person name="Abrahante J.E."/>
            <person name="Garbe J."/>
        </authorList>
    </citation>
    <scope>NUCLEOTIDE SEQUENCE</scope>
    <source>
        <strain evidence="1">Duluth1</strain>
        <tissue evidence="1">Whole animal</tissue>
    </source>
</reference>
<evidence type="ECO:0000313" key="2">
    <source>
        <dbReference type="Proteomes" id="UP000828390"/>
    </source>
</evidence>
<protein>
    <submittedName>
        <fullName evidence="1">Uncharacterized protein</fullName>
    </submittedName>
</protein>
<sequence>MNTARSILGGHSIRHYGASFPHDAYVAAYRFPVALAVCTYPRYVASGDLQLTVGNGQRHSGSETIIYTELNDIPEENHILAINNNQGNDDYNMDRRAVRDYITMMSA</sequence>
<keyword evidence="2" id="KW-1185">Reference proteome</keyword>
<proteinExistence type="predicted"/>
<dbReference type="EMBL" id="JAIWYP010000012">
    <property type="protein sequence ID" value="KAH3725131.1"/>
    <property type="molecule type" value="Genomic_DNA"/>
</dbReference>
<name>A0A9D4CI67_DREPO</name>
<comment type="caution">
    <text evidence="1">The sequence shown here is derived from an EMBL/GenBank/DDBJ whole genome shotgun (WGS) entry which is preliminary data.</text>
</comment>
<gene>
    <name evidence="1" type="ORF">DPMN_050962</name>
</gene>
<evidence type="ECO:0000313" key="1">
    <source>
        <dbReference type="EMBL" id="KAH3725131.1"/>
    </source>
</evidence>
<organism evidence="1 2">
    <name type="scientific">Dreissena polymorpha</name>
    <name type="common">Zebra mussel</name>
    <name type="synonym">Mytilus polymorpha</name>
    <dbReference type="NCBI Taxonomy" id="45954"/>
    <lineage>
        <taxon>Eukaryota</taxon>
        <taxon>Metazoa</taxon>
        <taxon>Spiralia</taxon>
        <taxon>Lophotrochozoa</taxon>
        <taxon>Mollusca</taxon>
        <taxon>Bivalvia</taxon>
        <taxon>Autobranchia</taxon>
        <taxon>Heteroconchia</taxon>
        <taxon>Euheterodonta</taxon>
        <taxon>Imparidentia</taxon>
        <taxon>Neoheterodontei</taxon>
        <taxon>Myida</taxon>
        <taxon>Dreissenoidea</taxon>
        <taxon>Dreissenidae</taxon>
        <taxon>Dreissena</taxon>
    </lineage>
</organism>
<dbReference type="Proteomes" id="UP000828390">
    <property type="component" value="Unassembled WGS sequence"/>
</dbReference>
<accession>A0A9D4CI67</accession>